<dbReference type="EMBL" id="VZAD01000091">
    <property type="protein sequence ID" value="MQP12629.1"/>
    <property type="molecule type" value="Genomic_DNA"/>
</dbReference>
<keyword evidence="1" id="KW-0540">Nuclease</keyword>
<dbReference type="RefSeq" id="WP_158464211.1">
    <property type="nucleotide sequence ID" value="NZ_VZAD01000091.1"/>
</dbReference>
<comment type="caution">
    <text evidence="1">The sequence shown here is derived from an EMBL/GenBank/DDBJ whole genome shotgun (WGS) entry which is preliminary data.</text>
</comment>
<protein>
    <submittedName>
        <fullName evidence="1">HNH endonuclease</fullName>
    </submittedName>
</protein>
<organism evidence="1 2">
    <name type="scientific">Segatella copri</name>
    <dbReference type="NCBI Taxonomy" id="165179"/>
    <lineage>
        <taxon>Bacteria</taxon>
        <taxon>Pseudomonadati</taxon>
        <taxon>Bacteroidota</taxon>
        <taxon>Bacteroidia</taxon>
        <taxon>Bacteroidales</taxon>
        <taxon>Prevotellaceae</taxon>
        <taxon>Segatella</taxon>
    </lineage>
</organism>
<dbReference type="Proteomes" id="UP000384372">
    <property type="component" value="Unassembled WGS sequence"/>
</dbReference>
<proteinExistence type="predicted"/>
<keyword evidence="2" id="KW-1185">Reference proteome</keyword>
<dbReference type="OrthoDB" id="5184303at2"/>
<reference evidence="1 2" key="1">
    <citation type="submission" date="2019-09" db="EMBL/GenBank/DDBJ databases">
        <title>Distinct polysaccharide growth profiles of human intestinal Prevotella copri isolates.</title>
        <authorList>
            <person name="Fehlner-Peach H."/>
            <person name="Magnabosco C."/>
            <person name="Raghavan V."/>
            <person name="Scher J.U."/>
            <person name="Tett A."/>
            <person name="Cox L.M."/>
            <person name="Gottsegen C."/>
            <person name="Watters A."/>
            <person name="Wiltshire- Gordon J.D."/>
            <person name="Segata N."/>
            <person name="Bonneau R."/>
            <person name="Littman D.R."/>
        </authorList>
    </citation>
    <scope>NUCLEOTIDE SEQUENCE [LARGE SCALE GENOMIC DNA]</scope>
    <source>
        <strain evidence="2">iAQ1173</strain>
    </source>
</reference>
<evidence type="ECO:0000313" key="1">
    <source>
        <dbReference type="EMBL" id="MQP12629.1"/>
    </source>
</evidence>
<accession>A0A6A7WDS2</accession>
<keyword evidence="1" id="KW-0378">Hydrolase</keyword>
<evidence type="ECO:0000313" key="2">
    <source>
        <dbReference type="Proteomes" id="UP000384372"/>
    </source>
</evidence>
<gene>
    <name evidence="1" type="ORF">F7D20_11850</name>
</gene>
<sequence length="252" mass="29466">MRYVKTGHCIWCGKTEPDVSFRAAPHIVPHNLGSDDIGFDVCDDCNHYFGTATRGVPSCDLAFKEIFNAFWIFGHNLDENTHKKFRSVFFNYYHSKRTVKIKSNFNSAVITRQFKRSLYEVFLQKYHKVTGNGNHPMFEMVRQFARYNIGNPHVFYVFNNIILCPGEEQRLELPMNENVIDGMMQSGLYSFWMGNQIFYIEVLPIAFQAKGYSYLREEAKTILLPACGNERIFEFTDVMQLDIFMLRFNECS</sequence>
<dbReference type="AlphaFoldDB" id="A0A6A7WDS2"/>
<keyword evidence="1" id="KW-0255">Endonuclease</keyword>
<name>A0A6A7WDS2_9BACT</name>
<dbReference type="GO" id="GO:0004519">
    <property type="term" value="F:endonuclease activity"/>
    <property type="evidence" value="ECO:0007669"/>
    <property type="project" value="UniProtKB-KW"/>
</dbReference>